<dbReference type="AlphaFoldDB" id="L0W8M4"/>
<dbReference type="PANTHER" id="PTHR22916:SF3">
    <property type="entry name" value="UDP-GLCNAC:BETAGAL BETA-1,3-N-ACETYLGLUCOSAMINYLTRANSFERASE-LIKE PROTEIN 1"/>
    <property type="match status" value="1"/>
</dbReference>
<dbReference type="InterPro" id="IPR029044">
    <property type="entry name" value="Nucleotide-diphossugar_trans"/>
</dbReference>
<evidence type="ECO:0000313" key="2">
    <source>
        <dbReference type="EMBL" id="EKF73276.1"/>
    </source>
</evidence>
<dbReference type="SUPFAM" id="SSF53448">
    <property type="entry name" value="Nucleotide-diphospho-sugar transferases"/>
    <property type="match status" value="1"/>
</dbReference>
<comment type="caution">
    <text evidence="2">The sequence shown here is derived from an EMBL/GenBank/DDBJ whole genome shotgun (WGS) entry which is preliminary data.</text>
</comment>
<accession>L0W8M4</accession>
<dbReference type="GO" id="GO:0016758">
    <property type="term" value="F:hexosyltransferase activity"/>
    <property type="evidence" value="ECO:0007669"/>
    <property type="project" value="UniProtKB-ARBA"/>
</dbReference>
<organism evidence="2 3">
    <name type="scientific">Alcanivorax hongdengensis A-11-3</name>
    <dbReference type="NCBI Taxonomy" id="1177179"/>
    <lineage>
        <taxon>Bacteria</taxon>
        <taxon>Pseudomonadati</taxon>
        <taxon>Pseudomonadota</taxon>
        <taxon>Gammaproteobacteria</taxon>
        <taxon>Oceanospirillales</taxon>
        <taxon>Alcanivoracaceae</taxon>
        <taxon>Alcanivorax</taxon>
    </lineage>
</organism>
<dbReference type="STRING" id="1177179.A11A3_14355"/>
<keyword evidence="2" id="KW-0808">Transferase</keyword>
<keyword evidence="3" id="KW-1185">Reference proteome</keyword>
<dbReference type="RefSeq" id="WP_008930041.1">
    <property type="nucleotide sequence ID" value="NZ_AMRJ01000029.1"/>
</dbReference>
<feature type="domain" description="Glycosyltransferase 2-like" evidence="1">
    <location>
        <begin position="8"/>
        <end position="135"/>
    </location>
</feature>
<name>L0W8M4_9GAMM</name>
<reference evidence="2 3" key="1">
    <citation type="journal article" date="2012" name="J. Bacteriol.">
        <title>Genome Sequence of the Alkane-Degrading Bacterium Alcanivorax hongdengensis Type Strain A-11-3.</title>
        <authorList>
            <person name="Lai Q."/>
            <person name="Shao Z."/>
        </authorList>
    </citation>
    <scope>NUCLEOTIDE SEQUENCE [LARGE SCALE GENOMIC DNA]</scope>
    <source>
        <strain evidence="2 3">A-11-3</strain>
    </source>
</reference>
<dbReference type="Proteomes" id="UP000010164">
    <property type="component" value="Unassembled WGS sequence"/>
</dbReference>
<dbReference type="InterPro" id="IPR001173">
    <property type="entry name" value="Glyco_trans_2-like"/>
</dbReference>
<sequence>MKISPTVSIITPCFNAEKTLENTVASVLAQSYLEWELILIDDHSTDTTYTQAMRYAEADPRIKAVRMETNGGAAKARNRGIEMAQGRYIAFIDADDLWHTDKLKTQIALMEANNWALSFTSYKRIDGVGKPLSNVGVPHKATYKKLLKTNYIGCSTAIYDSKIVGKVLMPDIRKRQDFALWLKLLKICEFAHGIREPLTTYRVHKNSLSSNKANSARYNWHIYRNIEKLGLLRSCYYFAHYATRGFLRSKMPNIALLLGFLHRSSHQG</sequence>
<dbReference type="Gene3D" id="3.90.550.10">
    <property type="entry name" value="Spore Coat Polysaccharide Biosynthesis Protein SpsA, Chain A"/>
    <property type="match status" value="1"/>
</dbReference>
<proteinExistence type="predicted"/>
<gene>
    <name evidence="2" type="ORF">A11A3_14355</name>
</gene>
<dbReference type="CDD" id="cd00761">
    <property type="entry name" value="Glyco_tranf_GTA_type"/>
    <property type="match status" value="1"/>
</dbReference>
<dbReference type="Pfam" id="PF00535">
    <property type="entry name" value="Glycos_transf_2"/>
    <property type="match status" value="1"/>
</dbReference>
<dbReference type="FunFam" id="3.90.550.10:FF:000130">
    <property type="entry name" value="Family 2 glycosyl transferase"/>
    <property type="match status" value="1"/>
</dbReference>
<dbReference type="PANTHER" id="PTHR22916">
    <property type="entry name" value="GLYCOSYLTRANSFERASE"/>
    <property type="match status" value="1"/>
</dbReference>
<evidence type="ECO:0000313" key="3">
    <source>
        <dbReference type="Proteomes" id="UP000010164"/>
    </source>
</evidence>
<protein>
    <submittedName>
        <fullName evidence="2">Glycosyl transferase group 2 family protein</fullName>
    </submittedName>
</protein>
<dbReference type="EMBL" id="AMRJ01000029">
    <property type="protein sequence ID" value="EKF73276.1"/>
    <property type="molecule type" value="Genomic_DNA"/>
</dbReference>
<dbReference type="eggNOG" id="COG0463">
    <property type="taxonomic scope" value="Bacteria"/>
</dbReference>
<evidence type="ECO:0000259" key="1">
    <source>
        <dbReference type="Pfam" id="PF00535"/>
    </source>
</evidence>